<keyword evidence="3" id="KW-0946">Virion</keyword>
<reference evidence="4" key="1">
    <citation type="submission" date="2020-09" db="EMBL/GenBank/DDBJ databases">
        <title>Leviviricetes taxonomy.</title>
        <authorList>
            <person name="Stockdale S.R."/>
            <person name="Callanan J."/>
            <person name="Adriaenssens E.M."/>
            <person name="Kuhn J.H."/>
            <person name="Rumnieks J."/>
            <person name="Shkoporov A."/>
            <person name="Draper L.A."/>
            <person name="Ross P."/>
            <person name="Hill C."/>
        </authorList>
    </citation>
    <scope>NUCLEOTIDE SEQUENCE</scope>
</reference>
<protein>
    <submittedName>
        <fullName evidence="4">Coat protein</fullName>
    </submittedName>
</protein>
<evidence type="ECO:0000256" key="3">
    <source>
        <dbReference type="ARBA" id="ARBA00022844"/>
    </source>
</evidence>
<dbReference type="GO" id="GO:0019028">
    <property type="term" value="C:viral capsid"/>
    <property type="evidence" value="ECO:0007669"/>
    <property type="project" value="UniProtKB-KW"/>
</dbReference>
<evidence type="ECO:0000313" key="5">
    <source>
        <dbReference type="Proteomes" id="UP000676877"/>
    </source>
</evidence>
<dbReference type="Proteomes" id="UP000676877">
    <property type="component" value="Segment"/>
</dbReference>
<accession>A0A8S5L5Z0</accession>
<gene>
    <name evidence="4" type="primary">SRR7976357_7_2</name>
</gene>
<evidence type="ECO:0000313" key="4">
    <source>
        <dbReference type="EMBL" id="DAD52826.1"/>
    </source>
</evidence>
<sequence>MALANIVLADAQGTPVNHTFVPVGVDSNGVLWFEDQSAASPIGFWKISYQITRPKPAAPGESSQNRVIRVKVGLHEPILENVTNSTVSGVAPAPTISYVNRSNREYIFAERSSQQNRKDLRKMDWNLSNEAQFINMVENLIFPY</sequence>
<evidence type="ECO:0000256" key="2">
    <source>
        <dbReference type="ARBA" id="ARBA00022561"/>
    </source>
</evidence>
<dbReference type="EMBL" id="BK014218">
    <property type="protein sequence ID" value="DAD52826.1"/>
    <property type="molecule type" value="Genomic_RNA"/>
</dbReference>
<comment type="subcellular location">
    <subcellularLocation>
        <location evidence="1">Virion</location>
    </subcellularLocation>
</comment>
<dbReference type="Gene3D" id="3.30.380.10">
    <property type="entry name" value="MS2 Viral Coat Protein"/>
    <property type="match status" value="1"/>
</dbReference>
<evidence type="ECO:0000256" key="1">
    <source>
        <dbReference type="ARBA" id="ARBA00004328"/>
    </source>
</evidence>
<dbReference type="RefSeq" id="YP_010769974.1">
    <property type="nucleotide sequence ID" value="NC_074124.1"/>
</dbReference>
<proteinExistence type="predicted"/>
<name>A0A8S5L5Z0_9VIRU</name>
<organism evidence="4 5">
    <name type="scientific">ssRNA phage SRR7976357_7</name>
    <dbReference type="NCBI Taxonomy" id="2786747"/>
    <lineage>
        <taxon>Viruses</taxon>
        <taxon>Riboviria</taxon>
        <taxon>Orthornavirae</taxon>
        <taxon>Lenarviricota</taxon>
        <taxon>Leviviricetes</taxon>
        <taxon>Norzivirales</taxon>
        <taxon>Fiersviridae</taxon>
        <taxon>Ushumevirus</taxon>
        <taxon>Ushumevirus caenivicinum</taxon>
    </lineage>
</organism>
<keyword evidence="2 4" id="KW-0167">Capsid protein</keyword>
<dbReference type="KEGG" id="vg:80399144"/>
<dbReference type="InterPro" id="IPR015954">
    <property type="entry name" value="Phage_RNA-type_capsid"/>
</dbReference>
<dbReference type="GeneID" id="80399144"/>
<keyword evidence="5" id="KW-1185">Reference proteome</keyword>